<dbReference type="InterPro" id="IPR013784">
    <property type="entry name" value="Carb-bd-like_fold"/>
</dbReference>
<dbReference type="PANTHER" id="PTHR32518:SF3">
    <property type="entry name" value="4-ALPHA-GLUCANOTRANSFERASE"/>
    <property type="match status" value="1"/>
</dbReference>
<dbReference type="InterPro" id="IPR017853">
    <property type="entry name" value="GH"/>
</dbReference>
<dbReference type="Proteomes" id="UP000260644">
    <property type="component" value="Unassembled WGS sequence"/>
</dbReference>
<comment type="subcellular location">
    <subcellularLocation>
        <location evidence="2">Cytoplasm</location>
    </subcellularLocation>
</comment>
<dbReference type="InterPro" id="IPR002044">
    <property type="entry name" value="CBM20"/>
</dbReference>
<sequence length="860" mass="100872">MNYRIRFYLRYHTFYGQNLYLTGTLPEKTYPMKWLNDDWWYAEINVPPNTIQSFSYQYFLQERAETTYDGIVHHYNHLDAQQELVFIDSWMDASDPRRTWISAPFTRVFFQRPQNSLQLNNTTHIFKVQAPLLPVHQTVCIMGSDLPTGYWNTEQPLLMHYDSNGWFAAAINLNGRMSPLAYKYGIYDTATQQFIRYEEGANRILNTIATTNRQTIMHDGYLRVPITEWKGAGVSVPVFSLRSDEGFGTGEFADLPLFARWVSQRNLQLIQLLPVNDTIQTHSWLDSYPYAAISSFALHPMYIRLQDVGKLPDNHLLEKQFNRLRKWLNEKEEVDYETVVSYKLAYLRALHELENEKLQTPAYWDWFDVNEHWLLPYAVFCALRNRYQTAKWKEWPEYQRYDATIIYNLLTADKELGAEVNFYFYVQFHLHLQLKKAVEEVHKQGIALKGDIPIGVARWSADTWKNPEAFNLDMQAGAPPDLFAKDGQNWGFPTYNWEVMLQDDLTWWKQRLQHMSVYFDAFRLDHVLGFFRIWQIPETAIHGILGYFHPAIPISKEEILQRNIAFEEDRFCMPYITDRILEEAFGNYAGIIRDELMEPLTDGRYRLVKYSTQKDVVASTLPDAIKSVLLNLLTDVLFIKVKHQHKNQYHPRYQLSSTNSFTALDLQTQQQLKNLYNDYFYNRQESIWQKSASTKLPLIRSATNMLISGEDLGVVPNCLPGVMKSQGLLSMMVERMPKTSNTVFSDISQASYLTVLTPSTHDMSTLRGWWEEEKYITSKYYNEVLEKTDEAPEILTAALMQEIIDRHTEAPAILRIFQLQDLLAASGSYTLQEPEKERINIPANPNHYWRYRMPVDITRL</sequence>
<dbReference type="EC" id="2.4.1.25" evidence="4"/>
<dbReference type="SMART" id="SM01065">
    <property type="entry name" value="CBM_2"/>
    <property type="match status" value="2"/>
</dbReference>
<protein>
    <recommendedName>
        <fullName evidence="5">4-alpha-glucanotransferase</fullName>
        <ecNumber evidence="4">2.4.1.25</ecNumber>
    </recommendedName>
    <alternativeName>
        <fullName evidence="10">Amylomaltase</fullName>
    </alternativeName>
    <alternativeName>
        <fullName evidence="11">Disproportionating enzyme</fullName>
    </alternativeName>
</protein>
<comment type="similarity">
    <text evidence="3">Belongs to the disproportionating enzyme family.</text>
</comment>
<gene>
    <name evidence="13" type="ORF">DVR12_07455</name>
</gene>
<evidence type="ECO:0000256" key="1">
    <source>
        <dbReference type="ARBA" id="ARBA00000439"/>
    </source>
</evidence>
<evidence type="ECO:0000256" key="2">
    <source>
        <dbReference type="ARBA" id="ARBA00004496"/>
    </source>
</evidence>
<dbReference type="InterPro" id="IPR003385">
    <property type="entry name" value="Glyco_hydro_77"/>
</dbReference>
<evidence type="ECO:0000256" key="4">
    <source>
        <dbReference type="ARBA" id="ARBA00012560"/>
    </source>
</evidence>
<reference evidence="13 14" key="1">
    <citation type="submission" date="2018-07" db="EMBL/GenBank/DDBJ databases">
        <title>Chitinophaga K2CV101002-2 sp. nov., isolated from a monsoon evergreen broad-leaved forest soil.</title>
        <authorList>
            <person name="Lv Y."/>
        </authorList>
    </citation>
    <scope>NUCLEOTIDE SEQUENCE [LARGE SCALE GENOMIC DNA]</scope>
    <source>
        <strain evidence="13 14">GDMCC 1.1288</strain>
    </source>
</reference>
<dbReference type="GO" id="GO:0005737">
    <property type="term" value="C:cytoplasm"/>
    <property type="evidence" value="ECO:0007669"/>
    <property type="project" value="UniProtKB-SubCell"/>
</dbReference>
<keyword evidence="6" id="KW-0963">Cytoplasm</keyword>
<evidence type="ECO:0000256" key="8">
    <source>
        <dbReference type="ARBA" id="ARBA00022679"/>
    </source>
</evidence>
<evidence type="ECO:0000256" key="7">
    <source>
        <dbReference type="ARBA" id="ARBA00022676"/>
    </source>
</evidence>
<evidence type="ECO:0000256" key="11">
    <source>
        <dbReference type="ARBA" id="ARBA00031501"/>
    </source>
</evidence>
<name>A0A3E1YEW7_9BACT</name>
<comment type="caution">
    <text evidence="13">The sequence shown here is derived from an EMBL/GenBank/DDBJ whole genome shotgun (WGS) entry which is preliminary data.</text>
</comment>
<keyword evidence="8 13" id="KW-0808">Transferase</keyword>
<evidence type="ECO:0000259" key="12">
    <source>
        <dbReference type="PROSITE" id="PS51166"/>
    </source>
</evidence>
<dbReference type="PANTHER" id="PTHR32518">
    <property type="match status" value="1"/>
</dbReference>
<evidence type="ECO:0000313" key="14">
    <source>
        <dbReference type="Proteomes" id="UP000260644"/>
    </source>
</evidence>
<evidence type="ECO:0000256" key="9">
    <source>
        <dbReference type="ARBA" id="ARBA00023277"/>
    </source>
</evidence>
<keyword evidence="9" id="KW-0119">Carbohydrate metabolism</keyword>
<dbReference type="SUPFAM" id="SSF49452">
    <property type="entry name" value="Starch-binding domain-like"/>
    <property type="match status" value="2"/>
</dbReference>
<dbReference type="GO" id="GO:0005975">
    <property type="term" value="P:carbohydrate metabolic process"/>
    <property type="evidence" value="ECO:0007669"/>
    <property type="project" value="InterPro"/>
</dbReference>
<evidence type="ECO:0000256" key="10">
    <source>
        <dbReference type="ARBA" id="ARBA00031423"/>
    </source>
</evidence>
<dbReference type="SUPFAM" id="SSF51445">
    <property type="entry name" value="(Trans)glycosidases"/>
    <property type="match status" value="1"/>
</dbReference>
<keyword evidence="7" id="KW-0328">Glycosyltransferase</keyword>
<evidence type="ECO:0000313" key="13">
    <source>
        <dbReference type="EMBL" id="RFS25013.1"/>
    </source>
</evidence>
<keyword evidence="14" id="KW-1185">Reference proteome</keyword>
<evidence type="ECO:0000256" key="5">
    <source>
        <dbReference type="ARBA" id="ARBA00020295"/>
    </source>
</evidence>
<accession>A0A3E1YEW7</accession>
<comment type="catalytic activity">
    <reaction evidence="1">
        <text>Transfers a segment of a (1-&gt;4)-alpha-D-glucan to a new position in an acceptor, which may be glucose or a (1-&gt;4)-alpha-D-glucan.</text>
        <dbReference type="EC" id="2.4.1.25"/>
    </reaction>
</comment>
<dbReference type="Gene3D" id="3.20.20.80">
    <property type="entry name" value="Glycosidases"/>
    <property type="match status" value="2"/>
</dbReference>
<dbReference type="InterPro" id="IPR013783">
    <property type="entry name" value="Ig-like_fold"/>
</dbReference>
<dbReference type="Pfam" id="PF00686">
    <property type="entry name" value="CBM_20"/>
    <property type="match status" value="1"/>
</dbReference>
<evidence type="ECO:0000256" key="3">
    <source>
        <dbReference type="ARBA" id="ARBA00005684"/>
    </source>
</evidence>
<dbReference type="Pfam" id="PF02446">
    <property type="entry name" value="Glyco_hydro_77"/>
    <property type="match status" value="1"/>
</dbReference>
<feature type="domain" description="CBM20" evidence="12">
    <location>
        <begin position="116"/>
        <end position="231"/>
    </location>
</feature>
<organism evidence="13 14">
    <name type="scientific">Chitinophaga silvatica</name>
    <dbReference type="NCBI Taxonomy" id="2282649"/>
    <lineage>
        <taxon>Bacteria</taxon>
        <taxon>Pseudomonadati</taxon>
        <taxon>Bacteroidota</taxon>
        <taxon>Chitinophagia</taxon>
        <taxon>Chitinophagales</taxon>
        <taxon>Chitinophagaceae</taxon>
        <taxon>Chitinophaga</taxon>
    </lineage>
</organism>
<dbReference type="PROSITE" id="PS51166">
    <property type="entry name" value="CBM20"/>
    <property type="match status" value="1"/>
</dbReference>
<dbReference type="GO" id="GO:2001070">
    <property type="term" value="F:starch binding"/>
    <property type="evidence" value="ECO:0007669"/>
    <property type="project" value="InterPro"/>
</dbReference>
<dbReference type="EMBL" id="QPMM01000002">
    <property type="protein sequence ID" value="RFS25013.1"/>
    <property type="molecule type" value="Genomic_DNA"/>
</dbReference>
<dbReference type="GO" id="GO:0004134">
    <property type="term" value="F:4-alpha-glucanotransferase activity"/>
    <property type="evidence" value="ECO:0007669"/>
    <property type="project" value="UniProtKB-EC"/>
</dbReference>
<dbReference type="Gene3D" id="2.60.40.10">
    <property type="entry name" value="Immunoglobulins"/>
    <property type="match status" value="2"/>
</dbReference>
<evidence type="ECO:0000256" key="6">
    <source>
        <dbReference type="ARBA" id="ARBA00022490"/>
    </source>
</evidence>
<proteinExistence type="inferred from homology"/>
<dbReference type="AlphaFoldDB" id="A0A3E1YEW7"/>